<dbReference type="Pfam" id="PF16256">
    <property type="entry name" value="DUF4911"/>
    <property type="match status" value="1"/>
</dbReference>
<proteinExistence type="predicted"/>
<evidence type="ECO:0008006" key="3">
    <source>
        <dbReference type="Google" id="ProtNLM"/>
    </source>
</evidence>
<dbReference type="InterPro" id="IPR032587">
    <property type="entry name" value="DUF4911"/>
</dbReference>
<dbReference type="AlphaFoldDB" id="A0A0S7Y4M3"/>
<dbReference type="EMBL" id="LIZX01000022">
    <property type="protein sequence ID" value="KPJ69546.1"/>
    <property type="molecule type" value="Genomic_DNA"/>
</dbReference>
<evidence type="ECO:0000313" key="2">
    <source>
        <dbReference type="Proteomes" id="UP000051861"/>
    </source>
</evidence>
<comment type="caution">
    <text evidence="1">The sequence shown here is derived from an EMBL/GenBank/DDBJ whole genome shotgun (WGS) entry which is preliminary data.</text>
</comment>
<organism evidence="1 2">
    <name type="scientific">candidate division WOR-1 bacterium DG_54_3</name>
    <dbReference type="NCBI Taxonomy" id="1703775"/>
    <lineage>
        <taxon>Bacteria</taxon>
        <taxon>Bacillati</taxon>
        <taxon>Saganbacteria</taxon>
    </lineage>
</organism>
<dbReference type="Proteomes" id="UP000051861">
    <property type="component" value="Unassembled WGS sequence"/>
</dbReference>
<name>A0A0S7Y4M3_UNCSA</name>
<gene>
    <name evidence="1" type="ORF">AMJ44_03545</name>
</gene>
<protein>
    <recommendedName>
        <fullName evidence="3">DUF4911 domain-containing protein</fullName>
    </recommendedName>
</protein>
<sequence>MDSISYFLRVNKEDIYLLCPYFEAFDGMVAIRTPKPEEGPQATLKLMISPDFKEDFEKLLAKLKRRISFERVLGKV</sequence>
<accession>A0A0S7Y4M3</accession>
<evidence type="ECO:0000313" key="1">
    <source>
        <dbReference type="EMBL" id="KPJ69546.1"/>
    </source>
</evidence>
<reference evidence="1 2" key="1">
    <citation type="journal article" date="2015" name="Microbiome">
        <title>Genomic resolution of linkages in carbon, nitrogen, and sulfur cycling among widespread estuary sediment bacteria.</title>
        <authorList>
            <person name="Baker B.J."/>
            <person name="Lazar C.S."/>
            <person name="Teske A.P."/>
            <person name="Dick G.J."/>
        </authorList>
    </citation>
    <scope>NUCLEOTIDE SEQUENCE [LARGE SCALE GENOMIC DNA]</scope>
    <source>
        <strain evidence="1">DG_54_3</strain>
    </source>
</reference>